<feature type="domain" description="Zn(2)-C6 fungal-type" evidence="4">
    <location>
        <begin position="7"/>
        <end position="37"/>
    </location>
</feature>
<feature type="coiled-coil region" evidence="2">
    <location>
        <begin position="58"/>
        <end position="85"/>
    </location>
</feature>
<protein>
    <recommendedName>
        <fullName evidence="4">Zn(2)-C6 fungal-type domain-containing protein</fullName>
    </recommendedName>
</protein>
<organism evidence="5">
    <name type="scientific">Absidia glauca</name>
    <name type="common">Pin mould</name>
    <dbReference type="NCBI Taxonomy" id="4829"/>
    <lineage>
        <taxon>Eukaryota</taxon>
        <taxon>Fungi</taxon>
        <taxon>Fungi incertae sedis</taxon>
        <taxon>Mucoromycota</taxon>
        <taxon>Mucoromycotina</taxon>
        <taxon>Mucoromycetes</taxon>
        <taxon>Mucorales</taxon>
        <taxon>Cunninghamellaceae</taxon>
        <taxon>Absidia</taxon>
    </lineage>
</organism>
<dbReference type="GO" id="GO:0000981">
    <property type="term" value="F:DNA-binding transcription factor activity, RNA polymerase II-specific"/>
    <property type="evidence" value="ECO:0007669"/>
    <property type="project" value="InterPro"/>
</dbReference>
<gene>
    <name evidence="5" type="primary">ABSGL_09328.1 scaffold 11175</name>
</gene>
<dbReference type="OrthoDB" id="2369992at2759"/>
<evidence type="ECO:0000256" key="3">
    <source>
        <dbReference type="SAM" id="MobiDB-lite"/>
    </source>
</evidence>
<dbReference type="CDD" id="cd12148">
    <property type="entry name" value="fungal_TF_MHR"/>
    <property type="match status" value="1"/>
</dbReference>
<name>A0A168Q476_ABSGL</name>
<dbReference type="InterPro" id="IPR036864">
    <property type="entry name" value="Zn2-C6_fun-type_DNA-bd_sf"/>
</dbReference>
<dbReference type="CDD" id="cd00067">
    <property type="entry name" value="GAL4"/>
    <property type="match status" value="1"/>
</dbReference>
<dbReference type="InterPro" id="IPR050987">
    <property type="entry name" value="AtrR-like"/>
</dbReference>
<dbReference type="PROSITE" id="PS00463">
    <property type="entry name" value="ZN2_CY6_FUNGAL_1"/>
    <property type="match status" value="1"/>
</dbReference>
<dbReference type="OMA" id="YKLCASE"/>
<dbReference type="AlphaFoldDB" id="A0A168Q476"/>
<dbReference type="InParanoid" id="A0A168Q476"/>
<accession>A0A168Q476</accession>
<dbReference type="PANTHER" id="PTHR46910">
    <property type="entry name" value="TRANSCRIPTION FACTOR PDR1"/>
    <property type="match status" value="1"/>
</dbReference>
<keyword evidence="1" id="KW-0539">Nucleus</keyword>
<sequence>MSLKSTPCSECRKQHRKCLRLAGSKECKRCAKLELHCVVPTLDDDNQLDEVVDGSKQLKQMRTTVDLLEETIQQWELELDHYRSTGSASPDTAVGTSMVVSKEPMQRHSRALSDTNSSSSSSSSSSTSTNDDHLTTCGSSHDGDEGDDLLVLSKGKEWQVTLTNGQWRIDTHINTHSDLDQLNQRRHQPFLYQMPSPFQGVQVNTPIIIDACDERSLFPVTAKLAREYLMRPGKPTLLIDNGQLFPPPQRLLDNPTYVIDKLVGMYFAHYNESLAVLYEPRYMAHYQQLANPLDCPVTMALCSMVCCGHDDHLFAAATDGDELFACQVNRRAMGEFFYRHSRAILEHIFDDPGRRLETVMTINLLKRFLMNTLRISEMRKLEMIGYLICLDLISSPSSSTDDNVERELGVRHYVYSVWCRVTLDFFMDSISWQSDLNFVAMGKLPGESDTMWRFLDVQNRFFQVFIHPSIGNVFRRVQNTMLGDKVELTMEMILQFDRVMKQWWQDLPSELRLCDDPYDFNTVMAMVYQTQDDVKLTILLFFLDLVGSFHSCLIKIETRAQDALTLDHDIMALIQEKSIKASLDFSEILVLIVNRIDTNVAYTQFLGDAFLFVAVDVLASLTFSDDPVVSLKAKQKLYMCFSALDTADFMNGHRVPLASSPLNSNPLNSNIFNLYNQYPQPRYALLYDICRFLSPIDYPLPVA</sequence>
<feature type="region of interest" description="Disordered" evidence="3">
    <location>
        <begin position="101"/>
        <end position="144"/>
    </location>
</feature>
<dbReference type="Gene3D" id="4.10.240.10">
    <property type="entry name" value="Zn(2)-C6 fungal-type DNA-binding domain"/>
    <property type="match status" value="1"/>
</dbReference>
<reference evidence="5" key="1">
    <citation type="submission" date="2016-04" db="EMBL/GenBank/DDBJ databases">
        <authorList>
            <person name="Evans L.H."/>
            <person name="Alamgir A."/>
            <person name="Owens N."/>
            <person name="Weber N.D."/>
            <person name="Virtaneva K."/>
            <person name="Barbian K."/>
            <person name="Babar A."/>
            <person name="Rosenke K."/>
        </authorList>
    </citation>
    <scope>NUCLEOTIDE SEQUENCE [LARGE SCALE GENOMIC DNA]</scope>
    <source>
        <strain evidence="5">CBS 101.48</strain>
    </source>
</reference>
<evidence type="ECO:0000313" key="6">
    <source>
        <dbReference type="Proteomes" id="UP000078561"/>
    </source>
</evidence>
<dbReference type="InterPro" id="IPR001138">
    <property type="entry name" value="Zn2Cys6_DnaBD"/>
</dbReference>
<evidence type="ECO:0000313" key="5">
    <source>
        <dbReference type="EMBL" id="SAM03487.1"/>
    </source>
</evidence>
<evidence type="ECO:0000256" key="1">
    <source>
        <dbReference type="ARBA" id="ARBA00023242"/>
    </source>
</evidence>
<evidence type="ECO:0000259" key="4">
    <source>
        <dbReference type="PROSITE" id="PS00463"/>
    </source>
</evidence>
<keyword evidence="2" id="KW-0175">Coiled coil</keyword>
<dbReference type="PANTHER" id="PTHR46910:SF1">
    <property type="entry name" value="MISCELLANEOUS ZN(II)2CYS6 TRANSCRIPTION FACTOR (EUROFUNG)-RELATED"/>
    <property type="match status" value="1"/>
</dbReference>
<dbReference type="Proteomes" id="UP000078561">
    <property type="component" value="Unassembled WGS sequence"/>
</dbReference>
<dbReference type="EMBL" id="LT554202">
    <property type="protein sequence ID" value="SAM03487.1"/>
    <property type="molecule type" value="Genomic_DNA"/>
</dbReference>
<dbReference type="SUPFAM" id="SSF57701">
    <property type="entry name" value="Zn2/Cys6 DNA-binding domain"/>
    <property type="match status" value="1"/>
</dbReference>
<proteinExistence type="predicted"/>
<dbReference type="Pfam" id="PF00172">
    <property type="entry name" value="Zn_clus"/>
    <property type="match status" value="1"/>
</dbReference>
<evidence type="ECO:0000256" key="2">
    <source>
        <dbReference type="SAM" id="Coils"/>
    </source>
</evidence>
<feature type="compositionally biased region" description="Low complexity" evidence="3">
    <location>
        <begin position="113"/>
        <end position="129"/>
    </location>
</feature>
<keyword evidence="6" id="KW-1185">Reference proteome</keyword>
<dbReference type="GO" id="GO:0008270">
    <property type="term" value="F:zinc ion binding"/>
    <property type="evidence" value="ECO:0007669"/>
    <property type="project" value="InterPro"/>
</dbReference>